<dbReference type="OrthoDB" id="5276613at2759"/>
<evidence type="ECO:0008006" key="3">
    <source>
        <dbReference type="Google" id="ProtNLM"/>
    </source>
</evidence>
<dbReference type="InterPro" id="IPR036047">
    <property type="entry name" value="F-box-like_dom_sf"/>
</dbReference>
<dbReference type="SUPFAM" id="SSF81383">
    <property type="entry name" value="F-box domain"/>
    <property type="match status" value="1"/>
</dbReference>
<gene>
    <name evidence="1" type="ORF">DRE_00120</name>
</gene>
<keyword evidence="2" id="KW-1185">Reference proteome</keyword>
<dbReference type="HOGENOM" id="CLU_1189904_0_0_1"/>
<evidence type="ECO:0000313" key="2">
    <source>
        <dbReference type="Proteomes" id="UP000024837"/>
    </source>
</evidence>
<reference evidence="1 2" key="1">
    <citation type="submission" date="2013-05" db="EMBL/GenBank/DDBJ databases">
        <title>Drechslerella stenobrocha genome reveals carnivorous origination and mechanical trapping mechanism of predatory fungi.</title>
        <authorList>
            <person name="Liu X."/>
            <person name="Zhang W."/>
            <person name="Liu K."/>
        </authorList>
    </citation>
    <scope>NUCLEOTIDE SEQUENCE [LARGE SCALE GENOMIC DNA]</scope>
    <source>
        <strain evidence="1 2">248</strain>
    </source>
</reference>
<sequence>MATILCIPVEIQREIFRYLPAIRDQIAIDLTCTLWRAIMQTSCLRRARYYDNICDPNSQRIHAFLRHTGNEPSPRLNCAFKDGAVHSYQCCTSPDGQWKDVTHCSFMDELMMAAPLAPTLTSVNSAGTTVAAATADSDHAPLQNPYVYVWQRSFELELEVSSEGLTCTLWPRTLCGDGMTVRQLVETILRIVMRKFEFWGVDMGMMREMKLWALDSTKANLEPWVVYVNCFES</sequence>
<name>W7IHS0_9PEZI</name>
<accession>W7IHS0</accession>
<dbReference type="Proteomes" id="UP000024837">
    <property type="component" value="Unassembled WGS sequence"/>
</dbReference>
<proteinExistence type="predicted"/>
<dbReference type="EMBL" id="KI966371">
    <property type="protein sequence ID" value="EWC48815.1"/>
    <property type="molecule type" value="Genomic_DNA"/>
</dbReference>
<evidence type="ECO:0000313" key="1">
    <source>
        <dbReference type="EMBL" id="EWC48815.1"/>
    </source>
</evidence>
<dbReference type="AlphaFoldDB" id="W7IHS0"/>
<organism evidence="1 2">
    <name type="scientific">Drechslerella stenobrocha 248</name>
    <dbReference type="NCBI Taxonomy" id="1043628"/>
    <lineage>
        <taxon>Eukaryota</taxon>
        <taxon>Fungi</taxon>
        <taxon>Dikarya</taxon>
        <taxon>Ascomycota</taxon>
        <taxon>Pezizomycotina</taxon>
        <taxon>Orbiliomycetes</taxon>
        <taxon>Orbiliales</taxon>
        <taxon>Orbiliaceae</taxon>
        <taxon>Drechslerella</taxon>
    </lineage>
</organism>
<protein>
    <recommendedName>
        <fullName evidence="3">F-box domain-containing protein</fullName>
    </recommendedName>
</protein>